<reference evidence="3" key="1">
    <citation type="submission" date="2017-05" db="EMBL/GenBank/DDBJ databases">
        <authorList>
            <person name="Sharma S."/>
            <person name="Sidhu C."/>
            <person name="Pinnaka A.K."/>
        </authorList>
    </citation>
    <scope>NUCLEOTIDE SEQUENCE [LARGE SCALE GENOMIC DNA]</scope>
    <source>
        <strain evidence="3">AK93</strain>
    </source>
</reference>
<gene>
    <name evidence="2" type="ORF">CAL65_14410</name>
</gene>
<evidence type="ECO:0000313" key="2">
    <source>
        <dbReference type="EMBL" id="RFA34882.1"/>
    </source>
</evidence>
<dbReference type="EMBL" id="NFZW01000014">
    <property type="protein sequence ID" value="RFA34882.1"/>
    <property type="molecule type" value="Genomic_DNA"/>
</dbReference>
<dbReference type="Proteomes" id="UP000256763">
    <property type="component" value="Unassembled WGS sequence"/>
</dbReference>
<accession>A0A3E0WPK2</accession>
<dbReference type="AlphaFoldDB" id="A0A3E0WPK2"/>
<evidence type="ECO:0000313" key="3">
    <source>
        <dbReference type="Proteomes" id="UP000256763"/>
    </source>
</evidence>
<sequence>MGLLLLGSAASADWADPTQPPAHLHGQAPERASDTAPALRLTSIIHGSERRLARINDQWVREGDRVEGVEVLAIGTRTVRIRHGGHQVQLSLLGVEIQKRAVTDSHDQ</sequence>
<evidence type="ECO:0008006" key="4">
    <source>
        <dbReference type="Google" id="ProtNLM"/>
    </source>
</evidence>
<keyword evidence="3" id="KW-1185">Reference proteome</keyword>
<proteinExistence type="predicted"/>
<feature type="region of interest" description="Disordered" evidence="1">
    <location>
        <begin position="13"/>
        <end position="36"/>
    </location>
</feature>
<organism evidence="2 3">
    <name type="scientific">Alkalilimnicola ehrlichii</name>
    <dbReference type="NCBI Taxonomy" id="351052"/>
    <lineage>
        <taxon>Bacteria</taxon>
        <taxon>Pseudomonadati</taxon>
        <taxon>Pseudomonadota</taxon>
        <taxon>Gammaproteobacteria</taxon>
        <taxon>Chromatiales</taxon>
        <taxon>Ectothiorhodospiraceae</taxon>
        <taxon>Alkalilimnicola</taxon>
    </lineage>
</organism>
<name>A0A3E0WPK2_9GAMM</name>
<evidence type="ECO:0000256" key="1">
    <source>
        <dbReference type="SAM" id="MobiDB-lite"/>
    </source>
</evidence>
<comment type="caution">
    <text evidence="2">The sequence shown here is derived from an EMBL/GenBank/DDBJ whole genome shotgun (WGS) entry which is preliminary data.</text>
</comment>
<protein>
    <recommendedName>
        <fullName evidence="4">MSHA biogenesis protein MshK</fullName>
    </recommendedName>
</protein>